<dbReference type="OrthoDB" id="1365747at2759"/>
<keyword evidence="5" id="KW-1185">Reference proteome</keyword>
<gene>
    <name evidence="4" type="ORF">HPP92_011289</name>
</gene>
<keyword evidence="1" id="KW-0779">Telomere</keyword>
<feature type="compositionally biased region" description="Polar residues" evidence="2">
    <location>
        <begin position="368"/>
        <end position="377"/>
    </location>
</feature>
<dbReference type="PANTHER" id="PTHR12066">
    <property type="entry name" value="TELOMERASE REVERSE TRANSCRIPTASE"/>
    <property type="match status" value="1"/>
</dbReference>
<dbReference type="EMBL" id="JADCNL010000005">
    <property type="protein sequence ID" value="KAG0480431.1"/>
    <property type="molecule type" value="Genomic_DNA"/>
</dbReference>
<sequence>MKSLFWMLWFNRLQLGKEIFSNESRTPKWVIWRLLFDLSYKFRLFNLEGKNGEVLTLIVQKEEPPPIIFLEEPKNNWMDNNDIVLLPPKACNQLLTAIGAAKRLWWSCSKTMLNQEDGLFSACAFKCSHAWDVLLERAGGHLVAYLLQNSSIFILLTNHNYLQITGEPLKVRKFQALPLKRQLQSQSMKKQSNVQSVMQLRSPLDCFCQGQLCLGCLGISYLVQSGDPEDYRKLLLNTYCFLPFDAPEPPSKFLASGLSLDVIGDELMVFLLKYSAIFIARTNKCCQQVTGKPLDNVFVNDVKHSDAKVRKLGDFDSSHSKKDPAGYGSRKRRREFSWQRRRKRRKLVEAANRSGNDSCGEHKLQDPTFINFSGTDNMNEKSSRHGGITKGQSKKMANRPPSFLMLRSKKEEMQDPAAANP</sequence>
<dbReference type="EC" id="2.7.7.49" evidence="1"/>
<feature type="compositionally biased region" description="Basic residues" evidence="2">
    <location>
        <begin position="329"/>
        <end position="346"/>
    </location>
</feature>
<evidence type="ECO:0000256" key="3">
    <source>
        <dbReference type="SAM" id="SignalP"/>
    </source>
</evidence>
<dbReference type="GO" id="GO:0042162">
    <property type="term" value="F:telomeric DNA binding"/>
    <property type="evidence" value="ECO:0007669"/>
    <property type="project" value="TreeGrafter"/>
</dbReference>
<keyword evidence="1" id="KW-0158">Chromosome</keyword>
<feature type="chain" id="PRO_5032941642" description="Telomerase reverse transcriptase" evidence="3">
    <location>
        <begin position="17"/>
        <end position="421"/>
    </location>
</feature>
<keyword evidence="3" id="KW-0732">Signal</keyword>
<keyword evidence="1" id="KW-0695">RNA-directed DNA polymerase</keyword>
<keyword evidence="1" id="KW-0479">Metal-binding</keyword>
<name>A0A835V286_VANPL</name>
<reference evidence="4 5" key="1">
    <citation type="journal article" date="2020" name="Nat. Food">
        <title>A phased Vanilla planifolia genome enables genetic improvement of flavour and production.</title>
        <authorList>
            <person name="Hasing T."/>
            <person name="Tang H."/>
            <person name="Brym M."/>
            <person name="Khazi F."/>
            <person name="Huang T."/>
            <person name="Chambers A.H."/>
        </authorList>
    </citation>
    <scope>NUCLEOTIDE SEQUENCE [LARGE SCALE GENOMIC DNA]</scope>
    <source>
        <tissue evidence="4">Leaf</tissue>
    </source>
</reference>
<keyword evidence="1" id="KW-0808">Transferase</keyword>
<dbReference type="GO" id="GO:0070034">
    <property type="term" value="F:telomerase RNA binding"/>
    <property type="evidence" value="ECO:0007669"/>
    <property type="project" value="TreeGrafter"/>
</dbReference>
<evidence type="ECO:0000256" key="2">
    <source>
        <dbReference type="SAM" id="MobiDB-lite"/>
    </source>
</evidence>
<dbReference type="GO" id="GO:0007004">
    <property type="term" value="P:telomere maintenance via telomerase"/>
    <property type="evidence" value="ECO:0007669"/>
    <property type="project" value="TreeGrafter"/>
</dbReference>
<proteinExistence type="inferred from homology"/>
<comment type="caution">
    <text evidence="4">The sequence shown here is derived from an EMBL/GenBank/DDBJ whole genome shotgun (WGS) entry which is preliminary data.</text>
</comment>
<dbReference type="AlphaFoldDB" id="A0A835V286"/>
<dbReference type="GO" id="GO:0046872">
    <property type="term" value="F:metal ion binding"/>
    <property type="evidence" value="ECO:0007669"/>
    <property type="project" value="UniProtKB-KW"/>
</dbReference>
<dbReference type="Proteomes" id="UP000636800">
    <property type="component" value="Chromosome 5"/>
</dbReference>
<dbReference type="InterPro" id="IPR003545">
    <property type="entry name" value="Telomerase_RT"/>
</dbReference>
<comment type="subcellular location">
    <subcellularLocation>
        <location evidence="1">Nucleus</location>
    </subcellularLocation>
    <subcellularLocation>
        <location evidence="1">Chromosome</location>
        <location evidence="1">Telomere</location>
    </subcellularLocation>
</comment>
<comment type="catalytic activity">
    <reaction evidence="1">
        <text>DNA(n) + a 2'-deoxyribonucleoside 5'-triphosphate = DNA(n+1) + diphosphate</text>
        <dbReference type="Rhea" id="RHEA:22508"/>
        <dbReference type="Rhea" id="RHEA-COMP:17339"/>
        <dbReference type="Rhea" id="RHEA-COMP:17340"/>
        <dbReference type="ChEBI" id="CHEBI:33019"/>
        <dbReference type="ChEBI" id="CHEBI:61560"/>
        <dbReference type="ChEBI" id="CHEBI:173112"/>
        <dbReference type="EC" id="2.7.7.49"/>
    </reaction>
</comment>
<keyword evidence="1" id="KW-0539">Nucleus</keyword>
<dbReference type="GO" id="GO:0000781">
    <property type="term" value="C:chromosome, telomeric region"/>
    <property type="evidence" value="ECO:0007669"/>
    <property type="project" value="UniProtKB-SubCell"/>
</dbReference>
<dbReference type="GO" id="GO:0003720">
    <property type="term" value="F:telomerase activity"/>
    <property type="evidence" value="ECO:0007669"/>
    <property type="project" value="InterPro"/>
</dbReference>
<feature type="signal peptide" evidence="3">
    <location>
        <begin position="1"/>
        <end position="16"/>
    </location>
</feature>
<evidence type="ECO:0000256" key="1">
    <source>
        <dbReference type="RuleBase" id="RU365061"/>
    </source>
</evidence>
<dbReference type="PANTHER" id="PTHR12066:SF0">
    <property type="entry name" value="TELOMERASE REVERSE TRANSCRIPTASE"/>
    <property type="match status" value="1"/>
</dbReference>
<feature type="compositionally biased region" description="Basic and acidic residues" evidence="2">
    <location>
        <begin position="313"/>
        <end position="324"/>
    </location>
</feature>
<evidence type="ECO:0000313" key="4">
    <source>
        <dbReference type="EMBL" id="KAG0480431.1"/>
    </source>
</evidence>
<evidence type="ECO:0000313" key="5">
    <source>
        <dbReference type="Proteomes" id="UP000636800"/>
    </source>
</evidence>
<keyword evidence="1" id="KW-0460">Magnesium</keyword>
<comment type="similarity">
    <text evidence="1">Belongs to the reverse transcriptase family. Telomerase subfamily.</text>
</comment>
<feature type="region of interest" description="Disordered" evidence="2">
    <location>
        <begin position="313"/>
        <end position="401"/>
    </location>
</feature>
<keyword evidence="1" id="KW-0548">Nucleotidyltransferase</keyword>
<comment type="function">
    <text evidence="1">Telomerase is a ribonucleoprotein enzyme essential for the replication of chromosome termini in most eukaryotes. It elongates telomeres. It is a reverse transcriptase that adds simple sequence repeats to chromosome ends by copying a template sequence within the RNA component of the enzyme.</text>
</comment>
<accession>A0A835V286</accession>
<protein>
    <recommendedName>
        <fullName evidence="1">Telomerase reverse transcriptase</fullName>
        <ecNumber evidence="1">2.7.7.49</ecNumber>
    </recommendedName>
    <alternativeName>
        <fullName evidence="1">Telomerase catalytic subunit</fullName>
    </alternativeName>
</protein>
<dbReference type="GO" id="GO:0000333">
    <property type="term" value="C:telomerase catalytic core complex"/>
    <property type="evidence" value="ECO:0007669"/>
    <property type="project" value="TreeGrafter"/>
</dbReference>
<organism evidence="4 5">
    <name type="scientific">Vanilla planifolia</name>
    <name type="common">Vanilla</name>
    <dbReference type="NCBI Taxonomy" id="51239"/>
    <lineage>
        <taxon>Eukaryota</taxon>
        <taxon>Viridiplantae</taxon>
        <taxon>Streptophyta</taxon>
        <taxon>Embryophyta</taxon>
        <taxon>Tracheophyta</taxon>
        <taxon>Spermatophyta</taxon>
        <taxon>Magnoliopsida</taxon>
        <taxon>Liliopsida</taxon>
        <taxon>Asparagales</taxon>
        <taxon>Orchidaceae</taxon>
        <taxon>Vanilloideae</taxon>
        <taxon>Vanilleae</taxon>
        <taxon>Vanilla</taxon>
    </lineage>
</organism>